<dbReference type="Pfam" id="PF03738">
    <property type="entry name" value="GSP_synth"/>
    <property type="match status" value="2"/>
</dbReference>
<comment type="caution">
    <text evidence="7">The sequence shown here is derived from an EMBL/GenBank/DDBJ whole genome shotgun (WGS) entry which is preliminary data.</text>
</comment>
<dbReference type="InterPro" id="IPR005494">
    <property type="entry name" value="GSPS_pre-ATP-grasp-like_dom"/>
</dbReference>
<organism evidence="7 8">
    <name type="scientific">Inconstantimicrobium porci</name>
    <dbReference type="NCBI Taxonomy" id="2652291"/>
    <lineage>
        <taxon>Bacteria</taxon>
        <taxon>Bacillati</taxon>
        <taxon>Bacillota</taxon>
        <taxon>Clostridia</taxon>
        <taxon>Eubacteriales</taxon>
        <taxon>Clostridiaceae</taxon>
        <taxon>Inconstantimicrobium</taxon>
    </lineage>
</organism>
<keyword evidence="2" id="KW-0479">Metal-binding</keyword>
<feature type="domain" description="Glutathionylspermidine synthase pre-ATP-grasp-like" evidence="6">
    <location>
        <begin position="92"/>
        <end position="400"/>
    </location>
</feature>
<keyword evidence="1" id="KW-0436">Ligase</keyword>
<gene>
    <name evidence="7" type="ORF">FYJ33_08830</name>
</gene>
<evidence type="ECO:0000256" key="1">
    <source>
        <dbReference type="ARBA" id="ARBA00022598"/>
    </source>
</evidence>
<dbReference type="EMBL" id="VULX01000011">
    <property type="protein sequence ID" value="MSR91510.1"/>
    <property type="molecule type" value="Genomic_DNA"/>
</dbReference>
<evidence type="ECO:0000259" key="6">
    <source>
        <dbReference type="Pfam" id="PF03738"/>
    </source>
</evidence>
<keyword evidence="5" id="KW-0460">Magnesium</keyword>
<dbReference type="SUPFAM" id="SSF56059">
    <property type="entry name" value="Glutathione synthetase ATP-binding domain-like"/>
    <property type="match status" value="2"/>
</dbReference>
<dbReference type="Proteomes" id="UP000460287">
    <property type="component" value="Unassembled WGS sequence"/>
</dbReference>
<reference evidence="7 8" key="1">
    <citation type="submission" date="2019-08" db="EMBL/GenBank/DDBJ databases">
        <title>In-depth cultivation of the pig gut microbiome towards novel bacterial diversity and tailored functional studies.</title>
        <authorList>
            <person name="Wylensek D."/>
            <person name="Hitch T.C.A."/>
            <person name="Clavel T."/>
        </authorList>
    </citation>
    <scope>NUCLEOTIDE SEQUENCE [LARGE SCALE GENOMIC DNA]</scope>
    <source>
        <strain evidence="7 8">WCA-383-APC-5B</strain>
    </source>
</reference>
<evidence type="ECO:0000313" key="7">
    <source>
        <dbReference type="EMBL" id="MSR91510.1"/>
    </source>
</evidence>
<dbReference type="GO" id="GO:0046872">
    <property type="term" value="F:metal ion binding"/>
    <property type="evidence" value="ECO:0007669"/>
    <property type="project" value="UniProtKB-KW"/>
</dbReference>
<dbReference type="GO" id="GO:0016874">
    <property type="term" value="F:ligase activity"/>
    <property type="evidence" value="ECO:0007669"/>
    <property type="project" value="UniProtKB-KW"/>
</dbReference>
<feature type="domain" description="Glutathionylspermidine synthase pre-ATP-grasp-like" evidence="6">
    <location>
        <begin position="462"/>
        <end position="819"/>
    </location>
</feature>
<dbReference type="AlphaFoldDB" id="A0A7X2MYP5"/>
<dbReference type="RefSeq" id="WP_154531401.1">
    <property type="nucleotide sequence ID" value="NZ_VULX01000011.1"/>
</dbReference>
<sequence length="820" mass="95883">MKNQLKFTEDVLFNNYMVSSSVEEFVHSQIPFFIDKNICGNIRAYSEEINRISLKVLSEINGRHKELLKYVDDFPLKKKIFALKCPMSRVYWTRYDTFIDTNDDIYFAEFNYDKPCGQKEIALTGKEEFKGNLNEGFEERLKDYLIEISREFVQDEKINVGFLMDPAHYEEFHHSYYFKDIFKDTCINIIPVGTNNLSVIEGDVYAFSKIKVKVILRMFPAEYLQEVNNIDEILDCFNEGRVLIVNDPRIIAIQSKGYFAYLWDLVKRDSNLLSAVEKKTIESCIPYTEILSKDNLAQCLNRKDKYVVKACLGRYSEEVYLGKLYNDDDWNKQLEAVLSCGKMHVLQHLIDIRQEHCYAPDYNNRNTPLTAYGNFGVYIMDNKSCGILVRWSSSLLTNDDYTWMSPLGEDEYPLKIEKRHFDTEEKRVDFYEDLSEELAFKYDYTGPYTNILEYISLDNMIIKRSLYNEMKDAGHKFCSILKKVCPHIKENLELFGPILGIPERLYKMIEISSTSELCAVGRIDFAVDDLGKLNILEFNSETPAGFVESMGINSIMKSRLYIKQEDPNVNLKNSIKNVLKNIINEIEKHKHVKNIAVVMSWYYEDIFNTNVISEILKECGSYNIIFGNIYDMKVMDNKIYLYGNEIDAIYRYYPLDWFYYDEDMRKFIEPLSTSEYLINPAHTLISQSKALFAVLYELIGKGILDNSEEQFIEKYIPYTTIQKDKKLSHDFLAKPYLSREGNDIEDSFKEIDEDKDYIYQDRVNIRPLRLTEHTCLGAEEKFQFPIIGAYIADDVVCGIYTRMGEAVTDITAKYVSTYIE</sequence>
<dbReference type="GO" id="GO:0005524">
    <property type="term" value="F:ATP binding"/>
    <property type="evidence" value="ECO:0007669"/>
    <property type="project" value="UniProtKB-KW"/>
</dbReference>
<name>A0A7X2MYP5_9CLOT</name>
<keyword evidence="3" id="KW-0547">Nucleotide-binding</keyword>
<evidence type="ECO:0000256" key="2">
    <source>
        <dbReference type="ARBA" id="ARBA00022723"/>
    </source>
</evidence>
<evidence type="ECO:0000313" key="8">
    <source>
        <dbReference type="Proteomes" id="UP000460287"/>
    </source>
</evidence>
<proteinExistence type="predicted"/>
<evidence type="ECO:0000256" key="4">
    <source>
        <dbReference type="ARBA" id="ARBA00022840"/>
    </source>
</evidence>
<protein>
    <submittedName>
        <fullName evidence="7">Glutathionylspermidine synthase family protein</fullName>
    </submittedName>
</protein>
<evidence type="ECO:0000256" key="3">
    <source>
        <dbReference type="ARBA" id="ARBA00022741"/>
    </source>
</evidence>
<keyword evidence="8" id="KW-1185">Reference proteome</keyword>
<accession>A0A7X2MYP5</accession>
<evidence type="ECO:0000256" key="5">
    <source>
        <dbReference type="ARBA" id="ARBA00022842"/>
    </source>
</evidence>
<keyword evidence="4" id="KW-0067">ATP-binding</keyword>